<evidence type="ECO:0000313" key="16">
    <source>
        <dbReference type="EMBL" id="KRF85301.1"/>
    </source>
</evidence>
<dbReference type="SMR" id="A0A0Q9WY04"/>
<dbReference type="OrthoDB" id="10264072at2759"/>
<keyword evidence="12" id="KW-0539">Nucleus</keyword>
<comment type="similarity">
    <text evidence="2">Belongs to the YY transcription factor family.</text>
</comment>
<evidence type="ECO:0000256" key="4">
    <source>
        <dbReference type="ARBA" id="ARBA00022723"/>
    </source>
</evidence>
<dbReference type="FunCoup" id="A0A0Q9WY04">
    <property type="interactions" value="60"/>
</dbReference>
<evidence type="ECO:0000256" key="8">
    <source>
        <dbReference type="ARBA" id="ARBA00023015"/>
    </source>
</evidence>
<dbReference type="GO" id="GO:0008270">
    <property type="term" value="F:zinc ion binding"/>
    <property type="evidence" value="ECO:0007669"/>
    <property type="project" value="UniProtKB-KW"/>
</dbReference>
<evidence type="ECO:0000256" key="12">
    <source>
        <dbReference type="ARBA" id="ARBA00023242"/>
    </source>
</evidence>
<keyword evidence="3" id="KW-0678">Repressor</keyword>
<evidence type="ECO:0000256" key="1">
    <source>
        <dbReference type="ARBA" id="ARBA00004123"/>
    </source>
</evidence>
<dbReference type="PANTHER" id="PTHR14003:SF19">
    <property type="entry name" value="YY2 TRANSCRIPTION FACTOR"/>
    <property type="match status" value="1"/>
</dbReference>
<evidence type="ECO:0000256" key="10">
    <source>
        <dbReference type="ARBA" id="ARBA00023159"/>
    </source>
</evidence>
<proteinExistence type="inferred from homology"/>
<evidence type="ECO:0000256" key="13">
    <source>
        <dbReference type="PROSITE-ProRule" id="PRU00042"/>
    </source>
</evidence>
<keyword evidence="8" id="KW-0805">Transcription regulation</keyword>
<evidence type="ECO:0000256" key="5">
    <source>
        <dbReference type="ARBA" id="ARBA00022737"/>
    </source>
</evidence>
<name>A0A0Q9WY04_DROVI</name>
<reference evidence="16 17" key="1">
    <citation type="journal article" date="2007" name="Nature">
        <title>Evolution of genes and genomes on the Drosophila phylogeny.</title>
        <authorList>
            <consortium name="Drosophila 12 Genomes Consortium"/>
            <person name="Clark A.G."/>
            <person name="Eisen M.B."/>
            <person name="Smith D.R."/>
            <person name="Bergman C.M."/>
            <person name="Oliver B."/>
            <person name="Markow T.A."/>
            <person name="Kaufman T.C."/>
            <person name="Kellis M."/>
            <person name="Gelbart W."/>
            <person name="Iyer V.N."/>
            <person name="Pollard D.A."/>
            <person name="Sackton T.B."/>
            <person name="Larracuente A.M."/>
            <person name="Singh N.D."/>
            <person name="Abad J.P."/>
            <person name="Abt D.N."/>
            <person name="Adryan B."/>
            <person name="Aguade M."/>
            <person name="Akashi H."/>
            <person name="Anderson W.W."/>
            <person name="Aquadro C.F."/>
            <person name="Ardell D.H."/>
            <person name="Arguello R."/>
            <person name="Artieri C.G."/>
            <person name="Barbash D.A."/>
            <person name="Barker D."/>
            <person name="Barsanti P."/>
            <person name="Batterham P."/>
            <person name="Batzoglou S."/>
            <person name="Begun D."/>
            <person name="Bhutkar A."/>
            <person name="Blanco E."/>
            <person name="Bosak S.A."/>
            <person name="Bradley R.K."/>
            <person name="Brand A.D."/>
            <person name="Brent M.R."/>
            <person name="Brooks A.N."/>
            <person name="Brown R.H."/>
            <person name="Butlin R.K."/>
            <person name="Caggese C."/>
            <person name="Calvi B.R."/>
            <person name="Bernardo de Carvalho A."/>
            <person name="Caspi A."/>
            <person name="Castrezana S."/>
            <person name="Celniker S.E."/>
            <person name="Chang J.L."/>
            <person name="Chapple C."/>
            <person name="Chatterji S."/>
            <person name="Chinwalla A."/>
            <person name="Civetta A."/>
            <person name="Clifton S.W."/>
            <person name="Comeron J.M."/>
            <person name="Costello J.C."/>
            <person name="Coyne J.A."/>
            <person name="Daub J."/>
            <person name="David R.G."/>
            <person name="Delcher A.L."/>
            <person name="Delehaunty K."/>
            <person name="Do C.B."/>
            <person name="Ebling H."/>
            <person name="Edwards K."/>
            <person name="Eickbush T."/>
            <person name="Evans J.D."/>
            <person name="Filipski A."/>
            <person name="Findeiss S."/>
            <person name="Freyhult E."/>
            <person name="Fulton L."/>
            <person name="Fulton R."/>
            <person name="Garcia A.C."/>
            <person name="Gardiner A."/>
            <person name="Garfield D.A."/>
            <person name="Garvin B.E."/>
            <person name="Gibson G."/>
            <person name="Gilbert D."/>
            <person name="Gnerre S."/>
            <person name="Godfrey J."/>
            <person name="Good R."/>
            <person name="Gotea V."/>
            <person name="Gravely B."/>
            <person name="Greenberg A.J."/>
            <person name="Griffiths-Jones S."/>
            <person name="Gross S."/>
            <person name="Guigo R."/>
            <person name="Gustafson E.A."/>
            <person name="Haerty W."/>
            <person name="Hahn M.W."/>
            <person name="Halligan D.L."/>
            <person name="Halpern A.L."/>
            <person name="Halter G.M."/>
            <person name="Han M.V."/>
            <person name="Heger A."/>
            <person name="Hillier L."/>
            <person name="Hinrichs A.S."/>
            <person name="Holmes I."/>
            <person name="Hoskins R.A."/>
            <person name="Hubisz M.J."/>
            <person name="Hultmark D."/>
            <person name="Huntley M.A."/>
            <person name="Jaffe D.B."/>
            <person name="Jagadeeshan S."/>
            <person name="Jeck W.R."/>
            <person name="Johnson J."/>
            <person name="Jones C.D."/>
            <person name="Jordan W.C."/>
            <person name="Karpen G.H."/>
            <person name="Kataoka E."/>
            <person name="Keightley P.D."/>
            <person name="Kheradpour P."/>
            <person name="Kirkness E.F."/>
            <person name="Koerich L.B."/>
            <person name="Kristiansen K."/>
            <person name="Kudrna D."/>
            <person name="Kulathinal R.J."/>
            <person name="Kumar S."/>
            <person name="Kwok R."/>
            <person name="Lander E."/>
            <person name="Langley C.H."/>
            <person name="Lapoint R."/>
            <person name="Lazzaro B.P."/>
            <person name="Lee S.J."/>
            <person name="Levesque L."/>
            <person name="Li R."/>
            <person name="Lin C.F."/>
            <person name="Lin M.F."/>
            <person name="Lindblad-Toh K."/>
            <person name="Llopart A."/>
            <person name="Long M."/>
            <person name="Low L."/>
            <person name="Lozovsky E."/>
            <person name="Lu J."/>
            <person name="Luo M."/>
            <person name="Machado C.A."/>
            <person name="Makalowski W."/>
            <person name="Marzo M."/>
            <person name="Matsuda M."/>
            <person name="Matzkin L."/>
            <person name="McAllister B."/>
            <person name="McBride C.S."/>
            <person name="McKernan B."/>
            <person name="McKernan K."/>
            <person name="Mendez-Lago M."/>
            <person name="Minx P."/>
            <person name="Mollenhauer M.U."/>
            <person name="Montooth K."/>
            <person name="Mount S.M."/>
            <person name="Mu X."/>
            <person name="Myers E."/>
            <person name="Negre B."/>
            <person name="Newfeld S."/>
            <person name="Nielsen R."/>
            <person name="Noor M.A."/>
            <person name="O'Grady P."/>
            <person name="Pachter L."/>
            <person name="Papaceit M."/>
            <person name="Parisi M.J."/>
            <person name="Parisi M."/>
            <person name="Parts L."/>
            <person name="Pedersen J.S."/>
            <person name="Pesole G."/>
            <person name="Phillippy A.M."/>
            <person name="Ponting C.P."/>
            <person name="Pop M."/>
            <person name="Porcelli D."/>
            <person name="Powell J.R."/>
            <person name="Prohaska S."/>
            <person name="Pruitt K."/>
            <person name="Puig M."/>
            <person name="Quesneville H."/>
            <person name="Ram K.R."/>
            <person name="Rand D."/>
            <person name="Rasmussen M.D."/>
            <person name="Reed L.K."/>
            <person name="Reenan R."/>
            <person name="Reily A."/>
            <person name="Remington K.A."/>
            <person name="Rieger T.T."/>
            <person name="Ritchie M.G."/>
            <person name="Robin C."/>
            <person name="Rogers Y.H."/>
            <person name="Rohde C."/>
            <person name="Rozas J."/>
            <person name="Rubenfield M.J."/>
            <person name="Ruiz A."/>
            <person name="Russo S."/>
            <person name="Salzberg S.L."/>
            <person name="Sanchez-Gracia A."/>
            <person name="Saranga D.J."/>
            <person name="Sato H."/>
            <person name="Schaeffer S.W."/>
            <person name="Schatz M.C."/>
            <person name="Schlenke T."/>
            <person name="Schwartz R."/>
            <person name="Segarra C."/>
            <person name="Singh R.S."/>
            <person name="Sirot L."/>
            <person name="Sirota M."/>
            <person name="Sisneros N.B."/>
            <person name="Smith C.D."/>
            <person name="Smith T.F."/>
            <person name="Spieth J."/>
            <person name="Stage D.E."/>
            <person name="Stark A."/>
            <person name="Stephan W."/>
            <person name="Strausberg R.L."/>
            <person name="Strempel S."/>
            <person name="Sturgill D."/>
            <person name="Sutton G."/>
            <person name="Sutton G.G."/>
            <person name="Tao W."/>
            <person name="Teichmann S."/>
            <person name="Tobari Y.N."/>
            <person name="Tomimura Y."/>
            <person name="Tsolas J.M."/>
            <person name="Valente V.L."/>
            <person name="Venter E."/>
            <person name="Venter J.C."/>
            <person name="Vicario S."/>
            <person name="Vieira F.G."/>
            <person name="Vilella A.J."/>
            <person name="Villasante A."/>
            <person name="Walenz B."/>
            <person name="Wang J."/>
            <person name="Wasserman M."/>
            <person name="Watts T."/>
            <person name="Wilson D."/>
            <person name="Wilson R.K."/>
            <person name="Wing R.A."/>
            <person name="Wolfner M.F."/>
            <person name="Wong A."/>
            <person name="Wong G.K."/>
            <person name="Wu C.I."/>
            <person name="Wu G."/>
            <person name="Yamamoto D."/>
            <person name="Yang H.P."/>
            <person name="Yang S.P."/>
            <person name="Yorke J.A."/>
            <person name="Yoshida K."/>
            <person name="Zdobnov E."/>
            <person name="Zhang P."/>
            <person name="Zhang Y."/>
            <person name="Zimin A.V."/>
            <person name="Baldwin J."/>
            <person name="Abdouelleil A."/>
            <person name="Abdulkadir J."/>
            <person name="Abebe A."/>
            <person name="Abera B."/>
            <person name="Abreu J."/>
            <person name="Acer S.C."/>
            <person name="Aftuck L."/>
            <person name="Alexander A."/>
            <person name="An P."/>
            <person name="Anderson E."/>
            <person name="Anderson S."/>
            <person name="Arachi H."/>
            <person name="Azer M."/>
            <person name="Bachantsang P."/>
            <person name="Barry A."/>
            <person name="Bayul T."/>
            <person name="Berlin A."/>
            <person name="Bessette D."/>
            <person name="Bloom T."/>
            <person name="Blye J."/>
            <person name="Boguslavskiy L."/>
            <person name="Bonnet C."/>
            <person name="Boukhgalter B."/>
            <person name="Bourzgui I."/>
            <person name="Brown A."/>
            <person name="Cahill P."/>
            <person name="Channer S."/>
            <person name="Cheshatsang Y."/>
            <person name="Chuda L."/>
            <person name="Citroen M."/>
            <person name="Collymore A."/>
            <person name="Cooke P."/>
            <person name="Costello M."/>
            <person name="D'Aco K."/>
            <person name="Daza R."/>
            <person name="De Haan G."/>
            <person name="DeGray S."/>
            <person name="DeMaso C."/>
            <person name="Dhargay N."/>
            <person name="Dooley K."/>
            <person name="Dooley E."/>
            <person name="Doricent M."/>
            <person name="Dorje P."/>
            <person name="Dorjee K."/>
            <person name="Dupes A."/>
            <person name="Elong R."/>
            <person name="Falk J."/>
            <person name="Farina A."/>
            <person name="Faro S."/>
            <person name="Ferguson D."/>
            <person name="Fisher S."/>
            <person name="Foley C.D."/>
            <person name="Franke A."/>
            <person name="Friedrich D."/>
            <person name="Gadbois L."/>
            <person name="Gearin G."/>
            <person name="Gearin C.R."/>
            <person name="Giannoukos G."/>
            <person name="Goode T."/>
            <person name="Graham J."/>
            <person name="Grandbois E."/>
            <person name="Grewal S."/>
            <person name="Gyaltsen K."/>
            <person name="Hafez N."/>
            <person name="Hagos B."/>
            <person name="Hall J."/>
            <person name="Henson C."/>
            <person name="Hollinger A."/>
            <person name="Honan T."/>
            <person name="Huard M.D."/>
            <person name="Hughes L."/>
            <person name="Hurhula B."/>
            <person name="Husby M.E."/>
            <person name="Kamat A."/>
            <person name="Kanga B."/>
            <person name="Kashin S."/>
            <person name="Khazanovich D."/>
            <person name="Kisner P."/>
            <person name="Lance K."/>
            <person name="Lara M."/>
            <person name="Lee W."/>
            <person name="Lennon N."/>
            <person name="Letendre F."/>
            <person name="LeVine R."/>
            <person name="Lipovsky A."/>
            <person name="Liu X."/>
            <person name="Liu J."/>
            <person name="Liu S."/>
            <person name="Lokyitsang T."/>
            <person name="Lokyitsang Y."/>
            <person name="Lubonja R."/>
            <person name="Lui A."/>
            <person name="MacDonald P."/>
            <person name="Magnisalis V."/>
            <person name="Maru K."/>
            <person name="Matthews C."/>
            <person name="McCusker W."/>
            <person name="McDonough S."/>
            <person name="Mehta T."/>
            <person name="Meldrim J."/>
            <person name="Meneus L."/>
            <person name="Mihai O."/>
            <person name="Mihalev A."/>
            <person name="Mihova T."/>
            <person name="Mittelman R."/>
            <person name="Mlenga V."/>
            <person name="Montmayeur A."/>
            <person name="Mulrain L."/>
            <person name="Navidi A."/>
            <person name="Naylor J."/>
            <person name="Negash T."/>
            <person name="Nguyen T."/>
            <person name="Nguyen N."/>
            <person name="Nicol R."/>
            <person name="Norbu C."/>
            <person name="Norbu N."/>
            <person name="Novod N."/>
            <person name="O'Neill B."/>
            <person name="Osman S."/>
            <person name="Markiewicz E."/>
            <person name="Oyono O.L."/>
            <person name="Patti C."/>
            <person name="Phunkhang P."/>
            <person name="Pierre F."/>
            <person name="Priest M."/>
            <person name="Raghuraman S."/>
            <person name="Rege F."/>
            <person name="Reyes R."/>
            <person name="Rise C."/>
            <person name="Rogov P."/>
            <person name="Ross K."/>
            <person name="Ryan E."/>
            <person name="Settipalli S."/>
            <person name="Shea T."/>
            <person name="Sherpa N."/>
            <person name="Shi L."/>
            <person name="Shih D."/>
            <person name="Sparrow T."/>
            <person name="Spaulding J."/>
            <person name="Stalker J."/>
            <person name="Stange-Thomann N."/>
            <person name="Stavropoulos S."/>
            <person name="Stone C."/>
            <person name="Strader C."/>
            <person name="Tesfaye S."/>
            <person name="Thomson T."/>
            <person name="Thoulutsang Y."/>
            <person name="Thoulutsang D."/>
            <person name="Topham K."/>
            <person name="Topping I."/>
            <person name="Tsamla T."/>
            <person name="Vassiliev H."/>
            <person name="Vo A."/>
            <person name="Wangchuk T."/>
            <person name="Wangdi T."/>
            <person name="Weiand M."/>
            <person name="Wilkinson J."/>
            <person name="Wilson A."/>
            <person name="Yadav S."/>
            <person name="Young G."/>
            <person name="Yu Q."/>
            <person name="Zembek L."/>
            <person name="Zhong D."/>
            <person name="Zimmer A."/>
            <person name="Zwirko Z."/>
            <person name="Jaffe D.B."/>
            <person name="Alvarez P."/>
            <person name="Brockman W."/>
            <person name="Butler J."/>
            <person name="Chin C."/>
            <person name="Gnerre S."/>
            <person name="Grabherr M."/>
            <person name="Kleber M."/>
            <person name="Mauceli E."/>
            <person name="MacCallum I."/>
        </authorList>
    </citation>
    <scope>NUCLEOTIDE SEQUENCE [LARGE SCALE GENOMIC DNA]</scope>
    <source>
        <strain evidence="17">Tucson 15010-1051.87</strain>
    </source>
</reference>
<evidence type="ECO:0000256" key="9">
    <source>
        <dbReference type="ARBA" id="ARBA00023125"/>
    </source>
</evidence>
<keyword evidence="11" id="KW-0804">Transcription</keyword>
<dbReference type="InParanoid" id="A0A0Q9WY04"/>
<evidence type="ECO:0000256" key="7">
    <source>
        <dbReference type="ARBA" id="ARBA00022833"/>
    </source>
</evidence>
<dbReference type="AlphaFoldDB" id="A0A0Q9WY04"/>
<keyword evidence="5" id="KW-0677">Repeat</keyword>
<dbReference type="GO" id="GO:0005667">
    <property type="term" value="C:transcription regulator complex"/>
    <property type="evidence" value="ECO:0007669"/>
    <property type="project" value="TreeGrafter"/>
</dbReference>
<evidence type="ECO:0000256" key="11">
    <source>
        <dbReference type="ARBA" id="ARBA00023163"/>
    </source>
</evidence>
<dbReference type="SMART" id="SM00355">
    <property type="entry name" value="ZnF_C2H2"/>
    <property type="match status" value="4"/>
</dbReference>
<dbReference type="Gene3D" id="3.30.160.60">
    <property type="entry name" value="Classic Zinc Finger"/>
    <property type="match status" value="4"/>
</dbReference>
<comment type="subcellular location">
    <subcellularLocation>
        <location evidence="1">Nucleus</location>
    </subcellularLocation>
</comment>
<dbReference type="PROSITE" id="PS50157">
    <property type="entry name" value="ZINC_FINGER_C2H2_2"/>
    <property type="match status" value="4"/>
</dbReference>
<keyword evidence="17" id="KW-1185">Reference proteome</keyword>
<protein>
    <submittedName>
        <fullName evidence="16">Uncharacterized protein, isoform B</fullName>
    </submittedName>
</protein>
<dbReference type="GO" id="GO:0000785">
    <property type="term" value="C:chromatin"/>
    <property type="evidence" value="ECO:0007669"/>
    <property type="project" value="TreeGrafter"/>
</dbReference>
<dbReference type="FunFam" id="3.30.160.60:FF:000174">
    <property type="entry name" value="Transcriptional repressor protein YY1"/>
    <property type="match status" value="1"/>
</dbReference>
<organism evidence="16 17">
    <name type="scientific">Drosophila virilis</name>
    <name type="common">Fruit fly</name>
    <dbReference type="NCBI Taxonomy" id="7244"/>
    <lineage>
        <taxon>Eukaryota</taxon>
        <taxon>Metazoa</taxon>
        <taxon>Ecdysozoa</taxon>
        <taxon>Arthropoda</taxon>
        <taxon>Hexapoda</taxon>
        <taxon>Insecta</taxon>
        <taxon>Pterygota</taxon>
        <taxon>Neoptera</taxon>
        <taxon>Endopterygota</taxon>
        <taxon>Diptera</taxon>
        <taxon>Brachycera</taxon>
        <taxon>Muscomorpha</taxon>
        <taxon>Ephydroidea</taxon>
        <taxon>Drosophilidae</taxon>
        <taxon>Drosophila</taxon>
    </lineage>
</organism>
<keyword evidence="4" id="KW-0479">Metal-binding</keyword>
<dbReference type="SUPFAM" id="SSF57667">
    <property type="entry name" value="beta-beta-alpha zinc fingers"/>
    <property type="match status" value="3"/>
</dbReference>
<keyword evidence="7" id="KW-0862">Zinc</keyword>
<feature type="domain" description="C2H2-type" evidence="15">
    <location>
        <begin position="384"/>
        <end position="411"/>
    </location>
</feature>
<dbReference type="PROSITE" id="PS00028">
    <property type="entry name" value="ZINC_FINGER_C2H2_1"/>
    <property type="match status" value="3"/>
</dbReference>
<dbReference type="STRING" id="7244.A0A0Q9WY04"/>
<sequence>MDPNNFAYEHYGILVQNDEEGIPKSDELRTLNVQNISNILSSEDIGQSARMVLVSQNDSYAQVEAHNNINIDGKSLLKTAKNICLSTKMQAQNMNANNLELQTTNQFIEESEKDVTQDLVNCMQQLRQHDSAKEPSNDSEAMERKNISLMTANGKSRRWEQKLVQIKTMEGEFSVTMWASGTSDDEYSSSDQNAEDVDYLNGNENALQNAASNKTLSPEQVKKNDTVLHQQQLFFQQQQEQFLQLQPHLIVPLSGSTGSMDKANSNSKRSLNCETHTSTFTVVSQGCRLINEESLLTTENQSLVPNDIDCDIMNEVAATGSVPFSVVRQAAPSTDIVANGTDASDPSQFANDKKIACPHKGCHKYFRDSSAMRKHLHTHGPRVHVCAECGKAFVESSKLKRHQLVHTGEKPFQCTFEGCGKRFSLDFNLRTHVRIHTGDRPFVCPFDACNKKFAQSTNLKSHILTHAKAKRNTGNPRHTTCPSNEPLSPSGESSTNLIKVELRDTTMSDTHAPFVMYAD</sequence>
<feature type="domain" description="C2H2-type" evidence="15">
    <location>
        <begin position="442"/>
        <end position="471"/>
    </location>
</feature>
<evidence type="ECO:0000256" key="6">
    <source>
        <dbReference type="ARBA" id="ARBA00022771"/>
    </source>
</evidence>
<accession>A0A0Q9WY04</accession>
<dbReference type="EMBL" id="CH940665">
    <property type="protein sequence ID" value="KRF85301.1"/>
    <property type="molecule type" value="Genomic_DNA"/>
</dbReference>
<keyword evidence="9" id="KW-0238">DNA-binding</keyword>
<evidence type="ECO:0000256" key="2">
    <source>
        <dbReference type="ARBA" id="ARBA00006232"/>
    </source>
</evidence>
<dbReference type="FunFam" id="3.30.160.60:FF:000163">
    <property type="entry name" value="transcriptional repressor protein YY1"/>
    <property type="match status" value="1"/>
</dbReference>
<keyword evidence="10" id="KW-0010">Activator</keyword>
<dbReference type="FunFam" id="3.30.160.60:FF:000109">
    <property type="entry name" value="Transcriptional repressor protein YY1"/>
    <property type="match status" value="1"/>
</dbReference>
<dbReference type="PANTHER" id="PTHR14003">
    <property type="entry name" value="TRANSCRIPTIONAL REPRESSOR PROTEIN YY"/>
    <property type="match status" value="1"/>
</dbReference>
<feature type="compositionally biased region" description="Polar residues" evidence="14">
    <location>
        <begin position="472"/>
        <end position="493"/>
    </location>
</feature>
<dbReference type="InterPro" id="IPR013087">
    <property type="entry name" value="Znf_C2H2_type"/>
</dbReference>
<dbReference type="GO" id="GO:0000978">
    <property type="term" value="F:RNA polymerase II cis-regulatory region sequence-specific DNA binding"/>
    <property type="evidence" value="ECO:0007669"/>
    <property type="project" value="TreeGrafter"/>
</dbReference>
<feature type="domain" description="C2H2-type" evidence="15">
    <location>
        <begin position="412"/>
        <end position="441"/>
    </location>
</feature>
<gene>
    <name evidence="16" type="primary">Dvir\GJ12430</name>
    <name evidence="16" type="ORF">Dvir_GJ12430</name>
</gene>
<dbReference type="eggNOG" id="KOG1721">
    <property type="taxonomic scope" value="Eukaryota"/>
</dbReference>
<dbReference type="Pfam" id="PF00096">
    <property type="entry name" value="zf-C2H2"/>
    <property type="match status" value="3"/>
</dbReference>
<dbReference type="InterPro" id="IPR036236">
    <property type="entry name" value="Znf_C2H2_sf"/>
</dbReference>
<evidence type="ECO:0000256" key="14">
    <source>
        <dbReference type="SAM" id="MobiDB-lite"/>
    </source>
</evidence>
<evidence type="ECO:0000259" key="15">
    <source>
        <dbReference type="PROSITE" id="PS50157"/>
    </source>
</evidence>
<dbReference type="Proteomes" id="UP000008792">
    <property type="component" value="Unassembled WGS sequence"/>
</dbReference>
<feature type="region of interest" description="Disordered" evidence="14">
    <location>
        <begin position="470"/>
        <end position="493"/>
    </location>
</feature>
<evidence type="ECO:0000256" key="3">
    <source>
        <dbReference type="ARBA" id="ARBA00022491"/>
    </source>
</evidence>
<dbReference type="GO" id="GO:0000981">
    <property type="term" value="F:DNA-binding transcription factor activity, RNA polymerase II-specific"/>
    <property type="evidence" value="ECO:0007669"/>
    <property type="project" value="TreeGrafter"/>
</dbReference>
<feature type="domain" description="C2H2-type" evidence="15">
    <location>
        <begin position="355"/>
        <end position="379"/>
    </location>
</feature>
<evidence type="ECO:0000313" key="17">
    <source>
        <dbReference type="Proteomes" id="UP000008792"/>
    </source>
</evidence>
<dbReference type="GO" id="GO:0031519">
    <property type="term" value="C:PcG protein complex"/>
    <property type="evidence" value="ECO:0007669"/>
    <property type="project" value="TreeGrafter"/>
</dbReference>
<dbReference type="FunFam" id="3.30.160.60:FF:000104">
    <property type="entry name" value="Transcriptional repressor protein YY1"/>
    <property type="match status" value="1"/>
</dbReference>
<keyword evidence="6 13" id="KW-0863">Zinc-finger</keyword>